<dbReference type="PANTHER" id="PTHR45947:SF3">
    <property type="entry name" value="SULFOQUINOVOSYL TRANSFERASE SQD2"/>
    <property type="match status" value="1"/>
</dbReference>
<keyword evidence="1" id="KW-0328">Glycosyltransferase</keyword>
<reference evidence="4 5" key="1">
    <citation type="journal article" date="2019" name="Int. J. Syst. Evol. Microbiol.">
        <title>The Global Catalogue of Microorganisms (GCM) 10K type strain sequencing project: providing services to taxonomists for standard genome sequencing and annotation.</title>
        <authorList>
            <consortium name="The Broad Institute Genomics Platform"/>
            <consortium name="The Broad Institute Genome Sequencing Center for Infectious Disease"/>
            <person name="Wu L."/>
            <person name="Ma J."/>
        </authorList>
    </citation>
    <scope>NUCLEOTIDE SEQUENCE [LARGE SCALE GENOMIC DNA]</scope>
    <source>
        <strain evidence="4 5">JCM 11896</strain>
    </source>
</reference>
<evidence type="ECO:0000256" key="2">
    <source>
        <dbReference type="ARBA" id="ARBA00022679"/>
    </source>
</evidence>
<comment type="caution">
    <text evidence="4">The sequence shown here is derived from an EMBL/GenBank/DDBJ whole genome shotgun (WGS) entry which is preliminary data.</text>
</comment>
<dbReference type="InterPro" id="IPR028098">
    <property type="entry name" value="Glyco_trans_4-like_N"/>
</dbReference>
<feature type="domain" description="Glycosyltransferase subfamily 4-like N-terminal" evidence="3">
    <location>
        <begin position="21"/>
        <end position="187"/>
    </location>
</feature>
<evidence type="ECO:0000313" key="4">
    <source>
        <dbReference type="EMBL" id="GAA1392492.1"/>
    </source>
</evidence>
<evidence type="ECO:0000259" key="3">
    <source>
        <dbReference type="Pfam" id="PF13439"/>
    </source>
</evidence>
<name>A0ABN1XXT7_9PSEU</name>
<evidence type="ECO:0000313" key="5">
    <source>
        <dbReference type="Proteomes" id="UP001501414"/>
    </source>
</evidence>
<dbReference type="Proteomes" id="UP001501414">
    <property type="component" value="Unassembled WGS sequence"/>
</dbReference>
<dbReference type="Pfam" id="PF13692">
    <property type="entry name" value="Glyco_trans_1_4"/>
    <property type="match status" value="1"/>
</dbReference>
<protein>
    <submittedName>
        <fullName evidence="4">Glycosyltransferase family 4 protein</fullName>
    </submittedName>
</protein>
<sequence length="393" mass="41594">MRVVLASRLFVPEVAAAAFRLRALTDALAGAGHEVTVLTTRAPEAAGPPPETGARVLRRPVLRDRSGSVRGYLQYASFDVPLAFRLLLRRMDAVVCEPPPSTGVVVAAVCALRRVPFFYYAADIWSDALVAAGAPRPVVAVMRGLERIALRRATGVLAVSDGVAERAVALGATPERVEVVSNGIDTATFTPGPHQEDDPGPLLVYTGTMSEWQGADVFVRALPKVRRSVPDARLVFLGQGSAEPELRELASRLAPGAVEFGGIVPPEAAARLLRSARGALVSIVPGRGYDFARPTKIYAATACGTAVLFAGAGDAAALVRDNGLGLVADHNPDDVADRMIDLLTGAAIDPDHLVRWTEENASLRSTGRRAARWIEQRCATRSVVPARPSPDPG</sequence>
<dbReference type="EMBL" id="BAAAJK010000018">
    <property type="protein sequence ID" value="GAA1392492.1"/>
    <property type="molecule type" value="Genomic_DNA"/>
</dbReference>
<proteinExistence type="predicted"/>
<dbReference type="InterPro" id="IPR050194">
    <property type="entry name" value="Glycosyltransferase_grp1"/>
</dbReference>
<organism evidence="4 5">
    <name type="scientific">Pseudonocardia kongjuensis</name>
    <dbReference type="NCBI Taxonomy" id="102227"/>
    <lineage>
        <taxon>Bacteria</taxon>
        <taxon>Bacillati</taxon>
        <taxon>Actinomycetota</taxon>
        <taxon>Actinomycetes</taxon>
        <taxon>Pseudonocardiales</taxon>
        <taxon>Pseudonocardiaceae</taxon>
        <taxon>Pseudonocardia</taxon>
    </lineage>
</organism>
<keyword evidence="2" id="KW-0808">Transferase</keyword>
<dbReference type="RefSeq" id="WP_344024179.1">
    <property type="nucleotide sequence ID" value="NZ_BAAAJK010000018.1"/>
</dbReference>
<accession>A0ABN1XXT7</accession>
<evidence type="ECO:0000256" key="1">
    <source>
        <dbReference type="ARBA" id="ARBA00022676"/>
    </source>
</evidence>
<dbReference type="PANTHER" id="PTHR45947">
    <property type="entry name" value="SULFOQUINOVOSYL TRANSFERASE SQD2"/>
    <property type="match status" value="1"/>
</dbReference>
<dbReference type="Gene3D" id="3.40.50.2000">
    <property type="entry name" value="Glycogen Phosphorylase B"/>
    <property type="match status" value="2"/>
</dbReference>
<keyword evidence="5" id="KW-1185">Reference proteome</keyword>
<dbReference type="Pfam" id="PF13439">
    <property type="entry name" value="Glyco_transf_4"/>
    <property type="match status" value="1"/>
</dbReference>
<gene>
    <name evidence="4" type="ORF">GCM10009613_37390</name>
</gene>
<dbReference type="SUPFAM" id="SSF53756">
    <property type="entry name" value="UDP-Glycosyltransferase/glycogen phosphorylase"/>
    <property type="match status" value="1"/>
</dbReference>
<dbReference type="CDD" id="cd03794">
    <property type="entry name" value="GT4_WbuB-like"/>
    <property type="match status" value="1"/>
</dbReference>